<feature type="domain" description="SWIRM" evidence="3">
    <location>
        <begin position="102"/>
        <end position="193"/>
    </location>
</feature>
<dbReference type="SUPFAM" id="SSF54373">
    <property type="entry name" value="FAD-linked reductases, C-terminal domain"/>
    <property type="match status" value="1"/>
</dbReference>
<dbReference type="Pfam" id="PF01593">
    <property type="entry name" value="Amino_oxidase"/>
    <property type="match status" value="1"/>
</dbReference>
<dbReference type="PROSITE" id="PS50934">
    <property type="entry name" value="SWIRM"/>
    <property type="match status" value="1"/>
</dbReference>
<dbReference type="PANTHER" id="PTHR10742">
    <property type="entry name" value="FLAVIN MONOAMINE OXIDASE"/>
    <property type="match status" value="1"/>
</dbReference>
<dbReference type="Pfam" id="PF04433">
    <property type="entry name" value="SWIRM"/>
    <property type="match status" value="1"/>
</dbReference>
<evidence type="ECO:0000313" key="5">
    <source>
        <dbReference type="Proteomes" id="UP001465755"/>
    </source>
</evidence>
<feature type="region of interest" description="Disordered" evidence="2">
    <location>
        <begin position="1"/>
        <end position="98"/>
    </location>
</feature>
<proteinExistence type="inferred from homology"/>
<dbReference type="InterPro" id="IPR002937">
    <property type="entry name" value="Amino_oxidase"/>
</dbReference>
<dbReference type="InterPro" id="IPR036188">
    <property type="entry name" value="FAD/NAD-bd_sf"/>
</dbReference>
<sequence>MMQRYSANVAQLRPGQPGAPCKQQVRQQASTIAPDPGSKAREDSTTSKRALRRQERKDYAEDAARNATPSTDEDEDRPAPKRPRLAAPADEAHDEPENVTLNQQTAWELGLNAQALSEEEETLLPPGADEAAYVRVRNFVLALWRRNVSRILELSEVLNEVRPKLHGYARAAHSFLDACGYINFGVGTSMLHVHDPDSKGADSKGTVIVVGAGLAGLQCARDLRKRGFTVIVLEGHDRPGGRVYTKRLQAGGMDAVADLGGSILTGIDGNQLAVLARQLRIPLYDIDSSNVPLYTNDGKEVDAGADKKVQKISDAMLDRCRGLCDNLGAISDNIGLGTALESMWSDYAQGNAESAPPQPVSKPDPGGQQAGEQQQQEQDAKDRAEISRKALERQLLDWHFANLEFANAAELEALSLSKWDQDDPNELDGAHCFLPGGNIRLVAALAEGTPVMYNSVVTQICASREGVAVRTATHEFKGDAVVVSVPLGVLKAKSITFKPPLPPRKLEAIQRLDFGLLNKIALLFSKAFWGRVDMFGRLPMDTASRGEYYLFYSYTGVSGGPVLTALVAGKAAKAFEDRPVAENVERVMTVLRNVFGPEIPDPLQAVCTRWGKDPLARGAYSSVGVGALGAEDYNIIGESIGGRVFFAGEATNPKYPATMHGAFQSGQSQAANVAATFAKRKAEAQRQLERNDSSLSQRQLKLQPQLLERAREAAQLAACLSQVFDNPSNPPDAEFGGCAVVYGPQGTDYSLDALLRVDLGAVKGSRGKQAMPLHLVVSAMDAIRLRDVEGGDEVRLQLLATHLEVKLAGRPSLPPRTLALLHAVLRSRGTPVPQIDGGPATGALAVRGESLPQPEPPAPAPHPQVPAPAVAVPAVPLPPMMQSLLAQLGTSFVPPPLQQQQQQQPVMQHQQL</sequence>
<feature type="compositionally biased region" description="Basic and acidic residues" evidence="2">
    <location>
        <begin position="38"/>
        <end position="64"/>
    </location>
</feature>
<protein>
    <recommendedName>
        <fullName evidence="3">SWIRM domain-containing protein</fullName>
    </recommendedName>
</protein>
<dbReference type="EMBL" id="JALJOQ010000050">
    <property type="protein sequence ID" value="KAK9804501.1"/>
    <property type="molecule type" value="Genomic_DNA"/>
</dbReference>
<gene>
    <name evidence="4" type="ORF">WJX73_000258</name>
</gene>
<evidence type="ECO:0000313" key="4">
    <source>
        <dbReference type="EMBL" id="KAK9804501.1"/>
    </source>
</evidence>
<evidence type="ECO:0000256" key="2">
    <source>
        <dbReference type="SAM" id="MobiDB-lite"/>
    </source>
</evidence>
<dbReference type="SUPFAM" id="SSF51905">
    <property type="entry name" value="FAD/NAD(P)-binding domain"/>
    <property type="match status" value="1"/>
</dbReference>
<comment type="similarity">
    <text evidence="1">Belongs to the flavin monoamine oxidase family.</text>
</comment>
<dbReference type="Gene3D" id="1.10.10.10">
    <property type="entry name" value="Winged helix-like DNA-binding domain superfamily/Winged helix DNA-binding domain"/>
    <property type="match status" value="1"/>
</dbReference>
<keyword evidence="5" id="KW-1185">Reference proteome</keyword>
<dbReference type="PANTHER" id="PTHR10742:SF373">
    <property type="entry name" value="LYSINE-SPECIFIC HISTONE DEMETHYLASE 1 HOMOLOG 2"/>
    <property type="match status" value="1"/>
</dbReference>
<evidence type="ECO:0000256" key="1">
    <source>
        <dbReference type="ARBA" id="ARBA00005995"/>
    </source>
</evidence>
<feature type="compositionally biased region" description="Low complexity" evidence="2">
    <location>
        <begin position="363"/>
        <end position="377"/>
    </location>
</feature>
<evidence type="ECO:0000259" key="3">
    <source>
        <dbReference type="PROSITE" id="PS50934"/>
    </source>
</evidence>
<name>A0AAW1P447_9CHLO</name>
<dbReference type="SUPFAM" id="SSF46689">
    <property type="entry name" value="Homeodomain-like"/>
    <property type="match status" value="1"/>
</dbReference>
<dbReference type="InterPro" id="IPR009057">
    <property type="entry name" value="Homeodomain-like_sf"/>
</dbReference>
<dbReference type="InterPro" id="IPR007526">
    <property type="entry name" value="SWIRM"/>
</dbReference>
<dbReference type="InterPro" id="IPR050281">
    <property type="entry name" value="Flavin_monoamine_oxidase"/>
</dbReference>
<organism evidence="4 5">
    <name type="scientific">Symbiochloris irregularis</name>
    <dbReference type="NCBI Taxonomy" id="706552"/>
    <lineage>
        <taxon>Eukaryota</taxon>
        <taxon>Viridiplantae</taxon>
        <taxon>Chlorophyta</taxon>
        <taxon>core chlorophytes</taxon>
        <taxon>Trebouxiophyceae</taxon>
        <taxon>Trebouxiales</taxon>
        <taxon>Trebouxiaceae</taxon>
        <taxon>Symbiochloris</taxon>
    </lineage>
</organism>
<reference evidence="4 5" key="1">
    <citation type="journal article" date="2024" name="Nat. Commun.">
        <title>Phylogenomics reveals the evolutionary origins of lichenization in chlorophyte algae.</title>
        <authorList>
            <person name="Puginier C."/>
            <person name="Libourel C."/>
            <person name="Otte J."/>
            <person name="Skaloud P."/>
            <person name="Haon M."/>
            <person name="Grisel S."/>
            <person name="Petersen M."/>
            <person name="Berrin J.G."/>
            <person name="Delaux P.M."/>
            <person name="Dal Grande F."/>
            <person name="Keller J."/>
        </authorList>
    </citation>
    <scope>NUCLEOTIDE SEQUENCE [LARGE SCALE GENOMIC DNA]</scope>
    <source>
        <strain evidence="4 5">SAG 2036</strain>
    </source>
</reference>
<dbReference type="Proteomes" id="UP001465755">
    <property type="component" value="Unassembled WGS sequence"/>
</dbReference>
<dbReference type="GO" id="GO:0016491">
    <property type="term" value="F:oxidoreductase activity"/>
    <property type="evidence" value="ECO:0007669"/>
    <property type="project" value="InterPro"/>
</dbReference>
<feature type="region of interest" description="Disordered" evidence="2">
    <location>
        <begin position="349"/>
        <end position="384"/>
    </location>
</feature>
<dbReference type="AlphaFoldDB" id="A0AAW1P447"/>
<accession>A0AAW1P447</accession>
<dbReference type="Gene3D" id="3.50.50.60">
    <property type="entry name" value="FAD/NAD(P)-binding domain"/>
    <property type="match status" value="1"/>
</dbReference>
<comment type="caution">
    <text evidence="4">The sequence shown here is derived from an EMBL/GenBank/DDBJ whole genome shotgun (WGS) entry which is preliminary data.</text>
</comment>
<dbReference type="InterPro" id="IPR036388">
    <property type="entry name" value="WH-like_DNA-bd_sf"/>
</dbReference>